<proteinExistence type="predicted"/>
<evidence type="ECO:0000259" key="1">
    <source>
        <dbReference type="Pfam" id="PF16838"/>
    </source>
</evidence>
<evidence type="ECO:0000259" key="2">
    <source>
        <dbReference type="Pfam" id="PF20934"/>
    </source>
</evidence>
<reference evidence="3" key="1">
    <citation type="journal article" date="2021" name="Proc. Natl. Acad. Sci. U.S.A.">
        <title>A Catalog of Tens of Thousands of Viruses from Human Metagenomes Reveals Hidden Associations with Chronic Diseases.</title>
        <authorList>
            <person name="Tisza M.J."/>
            <person name="Buck C.B."/>
        </authorList>
    </citation>
    <scope>NUCLEOTIDE SEQUENCE</scope>
    <source>
        <strain evidence="3">Ctval4</strain>
    </source>
</reference>
<dbReference type="InterPro" id="IPR031772">
    <property type="entry name" value="Gp9_N"/>
</dbReference>
<protein>
    <submittedName>
        <fullName evidence="3">Major tail protein</fullName>
    </submittedName>
</protein>
<feature type="domain" description="Tail knob protein gp9 N-terminal" evidence="1">
    <location>
        <begin position="9"/>
        <end position="116"/>
    </location>
</feature>
<evidence type="ECO:0000313" key="3">
    <source>
        <dbReference type="EMBL" id="DAD87761.1"/>
    </source>
</evidence>
<name>A0A8S5MZI3_9CAUD</name>
<feature type="domain" description="Tail knob protein gp9 C-terminal" evidence="2">
    <location>
        <begin position="394"/>
        <end position="504"/>
    </location>
</feature>
<accession>A0A8S5MZI3</accession>
<dbReference type="Pfam" id="PF16838">
    <property type="entry name" value="Caud_tail_N"/>
    <property type="match status" value="1"/>
</dbReference>
<organism evidence="3">
    <name type="scientific">Podoviridae sp. ctval4</name>
    <dbReference type="NCBI Taxonomy" id="2826585"/>
    <lineage>
        <taxon>Viruses</taxon>
        <taxon>Duplodnaviria</taxon>
        <taxon>Heunggongvirae</taxon>
        <taxon>Uroviricota</taxon>
        <taxon>Caudoviricetes</taxon>
    </lineage>
</organism>
<dbReference type="Pfam" id="PF20934">
    <property type="entry name" value="phi29_gp9_C"/>
    <property type="match status" value="1"/>
</dbReference>
<sequence>MYIAPNSVVRILRNCPLDNTYDHTIYFSSASAQATYFQSLTAFTHTNLSYNRVNRGQLKIQRKAEDMYNCNYMMFQNTSFGNRWFYAFITSIEYVSNEVSLITFEIDVMQTWFFDVTLEQCFVEREHVMNDTIGANLQPEPVDLGEYVYNSFSDSGYCETPCAVVMSNVGSSGQEVKPTFAANTLHGTAYAPYSVTESGQEAVREDLSDVLTSWDEMNESITAVFMYYAEFMDNDVITMTRGASYTVTKSKNYSNLNGYAPKNNKLFTYPYNYMLVTTDEGDSIDMRYEYFSTSNCQFVMAGSVAANPQISLQPLNYKGCSFLRNEQLILSGFPQCTFNIDAFKAWLSQTASNPSTWSGLMQSTASGAAVGGLQGAAVGAATALFGTAIGGGLAAVNPPEVKGTSQSAVNYSQGKKDFYFYPATITADFAERIDNFLDVYGYAVNEHKVPNRSGRAHWNYVKNKTTNLVGNAPADDVNKIVSIYNKGITFWRNGSEVGNYSLDNTL</sequence>
<dbReference type="InterPro" id="IPR048710">
    <property type="entry name" value="Gp9_C"/>
</dbReference>
<dbReference type="EMBL" id="BK015026">
    <property type="protein sequence ID" value="DAD87761.1"/>
    <property type="molecule type" value="Genomic_DNA"/>
</dbReference>